<accession>A0ABR2MDW0</accession>
<proteinExistence type="predicted"/>
<feature type="compositionally biased region" description="Polar residues" evidence="1">
    <location>
        <begin position="109"/>
        <end position="120"/>
    </location>
</feature>
<evidence type="ECO:0000313" key="3">
    <source>
        <dbReference type="Proteomes" id="UP001412067"/>
    </source>
</evidence>
<organism evidence="2 3">
    <name type="scientific">Platanthera guangdongensis</name>
    <dbReference type="NCBI Taxonomy" id="2320717"/>
    <lineage>
        <taxon>Eukaryota</taxon>
        <taxon>Viridiplantae</taxon>
        <taxon>Streptophyta</taxon>
        <taxon>Embryophyta</taxon>
        <taxon>Tracheophyta</taxon>
        <taxon>Spermatophyta</taxon>
        <taxon>Magnoliopsida</taxon>
        <taxon>Liliopsida</taxon>
        <taxon>Asparagales</taxon>
        <taxon>Orchidaceae</taxon>
        <taxon>Orchidoideae</taxon>
        <taxon>Orchideae</taxon>
        <taxon>Orchidinae</taxon>
        <taxon>Platanthera</taxon>
    </lineage>
</organism>
<sequence>MRNHTELPVLGSWATNLNQDLLEPTRTIRFSSDPVLGSSASSSPASGTCWEQFSRNSPRLKTRGVKKPACRNPQPSLHFIAFLGLLLTADREIQWHPTTNCDRLRHRASSPTPSNASSLTAKGFSSPAQVSSSPAQGSPSPTTFIFFGAGSLLRRLSSPSCNFYVARHLTSSLPPPILCRMPFFFTVTVERSPSPSYKSDIVVPVICITPTRQHQQPEKLHDIEYNEILYPQIDEDHISQAGRLLLEPPESSYTRVRFRIVRWMIRAVPTAYHSTQSLPLQQNSARKSEICAVLQQICCPATGISSYSTPGHIFLVRALPGNLKFVQNYNKSAV</sequence>
<protein>
    <submittedName>
        <fullName evidence="2">Uncharacterized protein</fullName>
    </submittedName>
</protein>
<dbReference type="Proteomes" id="UP001412067">
    <property type="component" value="Unassembled WGS sequence"/>
</dbReference>
<evidence type="ECO:0000313" key="2">
    <source>
        <dbReference type="EMBL" id="KAK8962337.1"/>
    </source>
</evidence>
<feature type="compositionally biased region" description="Low complexity" evidence="1">
    <location>
        <begin position="125"/>
        <end position="138"/>
    </location>
</feature>
<evidence type="ECO:0000256" key="1">
    <source>
        <dbReference type="SAM" id="MobiDB-lite"/>
    </source>
</evidence>
<dbReference type="EMBL" id="JBBWWR010000008">
    <property type="protein sequence ID" value="KAK8962337.1"/>
    <property type="molecule type" value="Genomic_DNA"/>
</dbReference>
<gene>
    <name evidence="2" type="ORF">KSP40_PGU021637</name>
</gene>
<feature type="region of interest" description="Disordered" evidence="1">
    <location>
        <begin position="103"/>
        <end position="138"/>
    </location>
</feature>
<name>A0ABR2MDW0_9ASPA</name>
<reference evidence="2 3" key="1">
    <citation type="journal article" date="2022" name="Nat. Plants">
        <title>Genomes of leafy and leafless Platanthera orchids illuminate the evolution of mycoheterotrophy.</title>
        <authorList>
            <person name="Li M.H."/>
            <person name="Liu K.W."/>
            <person name="Li Z."/>
            <person name="Lu H.C."/>
            <person name="Ye Q.L."/>
            <person name="Zhang D."/>
            <person name="Wang J.Y."/>
            <person name="Li Y.F."/>
            <person name="Zhong Z.M."/>
            <person name="Liu X."/>
            <person name="Yu X."/>
            <person name="Liu D.K."/>
            <person name="Tu X.D."/>
            <person name="Liu B."/>
            <person name="Hao Y."/>
            <person name="Liao X.Y."/>
            <person name="Jiang Y.T."/>
            <person name="Sun W.H."/>
            <person name="Chen J."/>
            <person name="Chen Y.Q."/>
            <person name="Ai Y."/>
            <person name="Zhai J.W."/>
            <person name="Wu S.S."/>
            <person name="Zhou Z."/>
            <person name="Hsiao Y.Y."/>
            <person name="Wu W.L."/>
            <person name="Chen Y.Y."/>
            <person name="Lin Y.F."/>
            <person name="Hsu J.L."/>
            <person name="Li C.Y."/>
            <person name="Wang Z.W."/>
            <person name="Zhao X."/>
            <person name="Zhong W.Y."/>
            <person name="Ma X.K."/>
            <person name="Ma L."/>
            <person name="Huang J."/>
            <person name="Chen G.Z."/>
            <person name="Huang M.Z."/>
            <person name="Huang L."/>
            <person name="Peng D.H."/>
            <person name="Luo Y.B."/>
            <person name="Zou S.Q."/>
            <person name="Chen S.P."/>
            <person name="Lan S."/>
            <person name="Tsai W.C."/>
            <person name="Van de Peer Y."/>
            <person name="Liu Z.J."/>
        </authorList>
    </citation>
    <scope>NUCLEOTIDE SEQUENCE [LARGE SCALE GENOMIC DNA]</scope>
    <source>
        <strain evidence="2">Lor288</strain>
    </source>
</reference>
<comment type="caution">
    <text evidence="2">The sequence shown here is derived from an EMBL/GenBank/DDBJ whole genome shotgun (WGS) entry which is preliminary data.</text>
</comment>
<keyword evidence="3" id="KW-1185">Reference proteome</keyword>